<dbReference type="PROSITE" id="PS51819">
    <property type="entry name" value="VOC"/>
    <property type="match status" value="1"/>
</dbReference>
<dbReference type="Gene3D" id="3.30.720.120">
    <property type="match status" value="1"/>
</dbReference>
<keyword evidence="3" id="KW-1185">Reference proteome</keyword>
<dbReference type="PANTHER" id="PTHR34109">
    <property type="entry name" value="BNAUNNG04460D PROTEIN-RELATED"/>
    <property type="match status" value="1"/>
</dbReference>
<protein>
    <submittedName>
        <fullName evidence="2">Dot/Icm type IV secretion system effector PhnB</fullName>
    </submittedName>
</protein>
<dbReference type="CDD" id="cd07246">
    <property type="entry name" value="VOC_like"/>
    <property type="match status" value="1"/>
</dbReference>
<dbReference type="InterPro" id="IPR004360">
    <property type="entry name" value="Glyas_Fos-R_dOase_dom"/>
</dbReference>
<dbReference type="Pfam" id="PF00903">
    <property type="entry name" value="Glyoxalase"/>
    <property type="match status" value="1"/>
</dbReference>
<evidence type="ECO:0000313" key="2">
    <source>
        <dbReference type="EMBL" id="GAA0555637.1"/>
    </source>
</evidence>
<dbReference type="Proteomes" id="UP001501169">
    <property type="component" value="Unassembled WGS sequence"/>
</dbReference>
<reference evidence="3" key="1">
    <citation type="journal article" date="2019" name="Int. J. Syst. Evol. Microbiol.">
        <title>The Global Catalogue of Microorganisms (GCM) 10K type strain sequencing project: providing services to taxonomists for standard genome sequencing and annotation.</title>
        <authorList>
            <consortium name="The Broad Institute Genomics Platform"/>
            <consortium name="The Broad Institute Genome Sequencing Center for Infectious Disease"/>
            <person name="Wu L."/>
            <person name="Ma J."/>
        </authorList>
    </citation>
    <scope>NUCLEOTIDE SEQUENCE [LARGE SCALE GENOMIC DNA]</scope>
    <source>
        <strain evidence="3">JCM 14331</strain>
    </source>
</reference>
<organism evidence="2 3">
    <name type="scientific">Rheinheimera aquimaris</name>
    <dbReference type="NCBI Taxonomy" id="412437"/>
    <lineage>
        <taxon>Bacteria</taxon>
        <taxon>Pseudomonadati</taxon>
        <taxon>Pseudomonadota</taxon>
        <taxon>Gammaproteobacteria</taxon>
        <taxon>Chromatiales</taxon>
        <taxon>Chromatiaceae</taxon>
        <taxon>Rheinheimera</taxon>
    </lineage>
</organism>
<dbReference type="InterPro" id="IPR029068">
    <property type="entry name" value="Glyas_Bleomycin-R_OHBP_Dase"/>
</dbReference>
<feature type="domain" description="VOC" evidence="1">
    <location>
        <begin position="10"/>
        <end position="135"/>
    </location>
</feature>
<proteinExistence type="predicted"/>
<sequence>MSKVQAVPAGYAAVLPYLVIKNAAKALDFYQNAFGAELIMRMDMPSGAVMHAEMRIGAAVFMLSEQNDDWGSKSPDMLGDSPVTLMLYVPDVDAFVERATVAGAKLVMPVADQFYGDRSGCLVDPFGHRWMISTHIEDVSEEDMAKRAAELFGG</sequence>
<dbReference type="Gene3D" id="3.30.720.110">
    <property type="match status" value="1"/>
</dbReference>
<name>A0ABP3NYT0_9GAMM</name>
<dbReference type="SUPFAM" id="SSF54593">
    <property type="entry name" value="Glyoxalase/Bleomycin resistance protein/Dihydroxybiphenyl dioxygenase"/>
    <property type="match status" value="1"/>
</dbReference>
<evidence type="ECO:0000313" key="3">
    <source>
        <dbReference type="Proteomes" id="UP001501169"/>
    </source>
</evidence>
<dbReference type="PANTHER" id="PTHR34109:SF1">
    <property type="entry name" value="VOC DOMAIN-CONTAINING PROTEIN"/>
    <property type="match status" value="1"/>
</dbReference>
<comment type="caution">
    <text evidence="2">The sequence shown here is derived from an EMBL/GenBank/DDBJ whole genome shotgun (WGS) entry which is preliminary data.</text>
</comment>
<dbReference type="RefSeq" id="WP_226766779.1">
    <property type="nucleotide sequence ID" value="NZ_BAAAEO010000003.1"/>
</dbReference>
<dbReference type="InterPro" id="IPR037523">
    <property type="entry name" value="VOC_core"/>
</dbReference>
<accession>A0ABP3NYT0</accession>
<gene>
    <name evidence="2" type="primary">phnB</name>
    <name evidence="2" type="ORF">GCM10009098_24440</name>
</gene>
<evidence type="ECO:0000259" key="1">
    <source>
        <dbReference type="PROSITE" id="PS51819"/>
    </source>
</evidence>
<dbReference type="EMBL" id="BAAAEO010000003">
    <property type="protein sequence ID" value="GAA0555637.1"/>
    <property type="molecule type" value="Genomic_DNA"/>
</dbReference>